<feature type="transmembrane region" description="Helical" evidence="1">
    <location>
        <begin position="31"/>
        <end position="50"/>
    </location>
</feature>
<keyword evidence="4" id="KW-1185">Reference proteome</keyword>
<evidence type="ECO:0000313" key="3">
    <source>
        <dbReference type="EMBL" id="SFK64044.1"/>
    </source>
</evidence>
<reference evidence="4" key="1">
    <citation type="submission" date="2016-10" db="EMBL/GenBank/DDBJ databases">
        <authorList>
            <person name="Varghese N."/>
            <person name="Submissions S."/>
        </authorList>
    </citation>
    <scope>NUCLEOTIDE SEQUENCE [LARGE SCALE GENOMIC DNA]</scope>
    <source>
        <strain evidence="4">DSM 11578</strain>
    </source>
</reference>
<evidence type="ECO:0000259" key="2">
    <source>
        <dbReference type="Pfam" id="PF14145"/>
    </source>
</evidence>
<name>A0A1I4B5K9_9GAMM</name>
<keyword evidence="1" id="KW-0812">Transmembrane</keyword>
<sequence length="92" mass="10835">MSESTKLDSPITFTIGHEQLQIRRRYEVASIFNDFLIALWFLAGSILFLFPSYETAAIWFFIIGSFQFLLRPSIRLASHIHLQRIPESEWEK</sequence>
<dbReference type="OrthoDB" id="5519470at2"/>
<dbReference type="InterPro" id="IPR025424">
    <property type="entry name" value="YrhK_domain"/>
</dbReference>
<gene>
    <name evidence="3" type="ORF">SAMN04488079_11756</name>
</gene>
<protein>
    <submittedName>
        <fullName evidence="3">YrhK-like protein</fullName>
    </submittedName>
</protein>
<evidence type="ECO:0000313" key="4">
    <source>
        <dbReference type="Proteomes" id="UP000198924"/>
    </source>
</evidence>
<keyword evidence="1" id="KW-1133">Transmembrane helix</keyword>
<feature type="transmembrane region" description="Helical" evidence="1">
    <location>
        <begin position="56"/>
        <end position="74"/>
    </location>
</feature>
<dbReference type="Proteomes" id="UP000198924">
    <property type="component" value="Unassembled WGS sequence"/>
</dbReference>
<dbReference type="AlphaFoldDB" id="A0A1I4B5K9"/>
<dbReference type="RefSeq" id="WP_091715410.1">
    <property type="nucleotide sequence ID" value="NZ_FOSH01000017.1"/>
</dbReference>
<proteinExistence type="predicted"/>
<dbReference type="EMBL" id="FOSH01000017">
    <property type="protein sequence ID" value="SFK64044.1"/>
    <property type="molecule type" value="Genomic_DNA"/>
</dbReference>
<accession>A0A1I4B5K9</accession>
<keyword evidence="1" id="KW-0472">Membrane</keyword>
<feature type="domain" description="YrhK" evidence="2">
    <location>
        <begin position="24"/>
        <end position="80"/>
    </location>
</feature>
<organism evidence="3 4">
    <name type="scientific">Methylophaga sulfidovorans</name>
    <dbReference type="NCBI Taxonomy" id="45496"/>
    <lineage>
        <taxon>Bacteria</taxon>
        <taxon>Pseudomonadati</taxon>
        <taxon>Pseudomonadota</taxon>
        <taxon>Gammaproteobacteria</taxon>
        <taxon>Thiotrichales</taxon>
        <taxon>Piscirickettsiaceae</taxon>
        <taxon>Methylophaga</taxon>
    </lineage>
</organism>
<evidence type="ECO:0000256" key="1">
    <source>
        <dbReference type="SAM" id="Phobius"/>
    </source>
</evidence>
<dbReference type="Pfam" id="PF14145">
    <property type="entry name" value="YrhK"/>
    <property type="match status" value="1"/>
</dbReference>
<dbReference type="STRING" id="45496.SAMN04488079_11756"/>